<sequence>MTVCLGAGGWQTFGETYGCCFAHSLSLRRDREQISCSLRRLRRRSRPTTDVSGILENMCSLKEMHGTRVAQSRCLAFFLLSLSPVPAVSRSFLPHFSLLFSSPLASLSTADEDDWAPTDFDYDRE</sequence>
<organism evidence="1 2">
    <name type="scientific">Plectus sambesii</name>
    <dbReference type="NCBI Taxonomy" id="2011161"/>
    <lineage>
        <taxon>Eukaryota</taxon>
        <taxon>Metazoa</taxon>
        <taxon>Ecdysozoa</taxon>
        <taxon>Nematoda</taxon>
        <taxon>Chromadorea</taxon>
        <taxon>Plectida</taxon>
        <taxon>Plectina</taxon>
        <taxon>Plectoidea</taxon>
        <taxon>Plectidae</taxon>
        <taxon>Plectus</taxon>
    </lineage>
</organism>
<dbReference type="WBParaSite" id="PSAMB.scaffold4844size13361.g25342.t1">
    <property type="protein sequence ID" value="PSAMB.scaffold4844size13361.g25342.t1"/>
    <property type="gene ID" value="PSAMB.scaffold4844size13361.g25342"/>
</dbReference>
<evidence type="ECO:0000313" key="2">
    <source>
        <dbReference type="WBParaSite" id="PSAMB.scaffold4844size13361.g25342.t1"/>
    </source>
</evidence>
<name>A0A914WQ51_9BILA</name>
<accession>A0A914WQ51</accession>
<protein>
    <submittedName>
        <fullName evidence="2">Uncharacterized protein</fullName>
    </submittedName>
</protein>
<proteinExistence type="predicted"/>
<keyword evidence="1" id="KW-1185">Reference proteome</keyword>
<dbReference type="AlphaFoldDB" id="A0A914WQ51"/>
<reference evidence="2" key="1">
    <citation type="submission" date="2022-11" db="UniProtKB">
        <authorList>
            <consortium name="WormBaseParasite"/>
        </authorList>
    </citation>
    <scope>IDENTIFICATION</scope>
</reference>
<evidence type="ECO:0000313" key="1">
    <source>
        <dbReference type="Proteomes" id="UP000887566"/>
    </source>
</evidence>
<dbReference type="Proteomes" id="UP000887566">
    <property type="component" value="Unplaced"/>
</dbReference>